<evidence type="ECO:0000256" key="9">
    <source>
        <dbReference type="ARBA" id="ARBA00023304"/>
    </source>
</evidence>
<dbReference type="AlphaFoldDB" id="A0A1J5QD52"/>
<evidence type="ECO:0000256" key="2">
    <source>
        <dbReference type="ARBA" id="ARBA00004689"/>
    </source>
</evidence>
<evidence type="ECO:0000313" key="11">
    <source>
        <dbReference type="EMBL" id="OIQ81130.1"/>
    </source>
</evidence>
<dbReference type="NCBIfam" id="NF002991">
    <property type="entry name" value="PRK03739.1"/>
    <property type="match status" value="1"/>
</dbReference>
<gene>
    <name evidence="11" type="primary">leuA_27</name>
    <name evidence="11" type="ORF">GALL_371110</name>
</gene>
<comment type="caution">
    <text evidence="11">The sequence shown here is derived from an EMBL/GenBank/DDBJ whole genome shotgun (WGS) entry which is preliminary data.</text>
</comment>
<dbReference type="InterPro" id="IPR005668">
    <property type="entry name" value="IPM_Synthase"/>
</dbReference>
<dbReference type="CDD" id="cd07942">
    <property type="entry name" value="DRE_TIM_LeuA"/>
    <property type="match status" value="1"/>
</dbReference>
<dbReference type="SMART" id="SM00917">
    <property type="entry name" value="LeuA_dimer"/>
    <property type="match status" value="1"/>
</dbReference>
<dbReference type="PROSITE" id="PS00816">
    <property type="entry name" value="AIPM_HOMOCIT_SYNTH_2"/>
    <property type="match status" value="1"/>
</dbReference>
<keyword evidence="11" id="KW-0012">Acyltransferase</keyword>
<dbReference type="Pfam" id="PF00682">
    <property type="entry name" value="HMGL-like"/>
    <property type="match status" value="1"/>
</dbReference>
<dbReference type="InterPro" id="IPR054692">
    <property type="entry name" value="LeuA-like_post-cat"/>
</dbReference>
<name>A0A1J5QD52_9ZZZZ</name>
<dbReference type="Pfam" id="PF22615">
    <property type="entry name" value="IPMS_D2"/>
    <property type="match status" value="1"/>
</dbReference>
<keyword evidence="9" id="KW-0100">Branched-chain amino acid biosynthesis</keyword>
<dbReference type="EC" id="2.3.3.13" evidence="4"/>
<evidence type="ECO:0000256" key="1">
    <source>
        <dbReference type="ARBA" id="ARBA00000064"/>
    </source>
</evidence>
<comment type="similarity">
    <text evidence="3">Belongs to the alpha-IPM synthase/homocitrate synthase family. LeuA type 2 subfamily.</text>
</comment>
<dbReference type="NCBIfam" id="TIGR00970">
    <property type="entry name" value="leuA_yeast"/>
    <property type="match status" value="1"/>
</dbReference>
<evidence type="ECO:0000259" key="10">
    <source>
        <dbReference type="PROSITE" id="PS50991"/>
    </source>
</evidence>
<dbReference type="InterPro" id="IPR002034">
    <property type="entry name" value="AIPM/Hcit_synth_CS"/>
</dbReference>
<dbReference type="SUPFAM" id="SSF89000">
    <property type="entry name" value="post-HMGL domain-like"/>
    <property type="match status" value="1"/>
</dbReference>
<comment type="pathway">
    <text evidence="2">Amino-acid biosynthesis; L-leucine biosynthesis; L-leucine from 3-methyl-2-oxobutanoate: step 1/4.</text>
</comment>
<evidence type="ECO:0000256" key="8">
    <source>
        <dbReference type="ARBA" id="ARBA00022723"/>
    </source>
</evidence>
<dbReference type="PROSITE" id="PS00815">
    <property type="entry name" value="AIPM_HOMOCIT_SYNTH_1"/>
    <property type="match status" value="1"/>
</dbReference>
<dbReference type="InterPro" id="IPR013709">
    <property type="entry name" value="2-isopropylmalate_synth_dimer"/>
</dbReference>
<evidence type="ECO:0000256" key="5">
    <source>
        <dbReference type="ARBA" id="ARBA00022430"/>
    </source>
</evidence>
<dbReference type="GO" id="GO:0046872">
    <property type="term" value="F:metal ion binding"/>
    <property type="evidence" value="ECO:0007669"/>
    <property type="project" value="UniProtKB-KW"/>
</dbReference>
<keyword evidence="5" id="KW-0432">Leucine biosynthesis</keyword>
<sequence length="629" mass="68759">MLKNPQTKYRPMPPVGLKDRRWPDQVIAHAPIWMSTDLRDGNQALFEPMDGERKMRMFKTICAVGIKQIEVGFPSASQTDFDFVRELIEGGHVPDDVTIEVLTQAREDLIRRTFESLRGAKQAIVHVYNATAENFRRIVFNVDEAGCTRIAVDAARLIRQLAAERPETRWTFQYSPEVFSGTELPFALAVCNAVTEVWQPTPDNKVIYNLPATIEMSTPNIYADQVEWMHRHLDRRDSIVLSVHPHNDRGCAVAAAELAVMGGADRIEGCLFGNGERTGNVDLVTLALNLYSQGVDPGLDFSNINAVARTVEDCTQLPIHPRHPYVGDLVFTAFSGSHQDAIKKGLAAQKPTAFWEVPYLPLDPADLGRTYDSVIRVNSQSGKGGIAYLLEATYGLVMPRRLQVEFSGVVQRHTDSTGAEVTAQQLWDLFNEEYALSDEPLRYLTHHLAEHGQLQGIRLEVEIDGRPVSLRGEGNGPIDAAVRALHLPLQVQSYEERSLGHGAGARAAAMVEVALEDMAATTFGVGLDANIVTASIRAIVSGANRLLQRADGGGEGAISADGRVMGCYIHGLFGRGEARAALLGRWAVGSDGVDQSARTDAALDEIAAALETSFDIPRLAALAGLELRP</sequence>
<dbReference type="SUPFAM" id="SSF110921">
    <property type="entry name" value="2-isopropylmalate synthase LeuA, allosteric (dimerisation) domain"/>
    <property type="match status" value="1"/>
</dbReference>
<dbReference type="Gene3D" id="3.20.20.70">
    <property type="entry name" value="Aldolase class I"/>
    <property type="match status" value="1"/>
</dbReference>
<feature type="domain" description="Pyruvate carboxyltransferase" evidence="10">
    <location>
        <begin position="31"/>
        <end position="305"/>
    </location>
</feature>
<keyword evidence="6" id="KW-0028">Amino-acid biosynthesis</keyword>
<dbReference type="Pfam" id="PF08502">
    <property type="entry name" value="LeuA_dimer"/>
    <property type="match status" value="1"/>
</dbReference>
<evidence type="ECO:0000256" key="3">
    <source>
        <dbReference type="ARBA" id="ARBA00009767"/>
    </source>
</evidence>
<protein>
    <recommendedName>
        <fullName evidence="4">2-isopropylmalate synthase</fullName>
        <ecNumber evidence="4">2.3.3.13</ecNumber>
    </recommendedName>
</protein>
<organism evidence="11">
    <name type="scientific">mine drainage metagenome</name>
    <dbReference type="NCBI Taxonomy" id="410659"/>
    <lineage>
        <taxon>unclassified sequences</taxon>
        <taxon>metagenomes</taxon>
        <taxon>ecological metagenomes</taxon>
    </lineage>
</organism>
<dbReference type="PANTHER" id="PTHR46911">
    <property type="match status" value="1"/>
</dbReference>
<dbReference type="EMBL" id="MLJW01000966">
    <property type="protein sequence ID" value="OIQ81130.1"/>
    <property type="molecule type" value="Genomic_DNA"/>
</dbReference>
<dbReference type="Gene3D" id="3.30.160.270">
    <property type="match status" value="1"/>
</dbReference>
<dbReference type="HAMAP" id="MF_00572">
    <property type="entry name" value="LeuA_type2"/>
    <property type="match status" value="1"/>
</dbReference>
<evidence type="ECO:0000256" key="7">
    <source>
        <dbReference type="ARBA" id="ARBA00022679"/>
    </source>
</evidence>
<dbReference type="SUPFAM" id="SSF51569">
    <property type="entry name" value="Aldolase"/>
    <property type="match status" value="1"/>
</dbReference>
<dbReference type="InterPro" id="IPR000891">
    <property type="entry name" value="PYR_CT"/>
</dbReference>
<dbReference type="InterPro" id="IPR036230">
    <property type="entry name" value="LeuA_allosteric_dom_sf"/>
</dbReference>
<dbReference type="GO" id="GO:0003852">
    <property type="term" value="F:2-isopropylmalate synthase activity"/>
    <property type="evidence" value="ECO:0007669"/>
    <property type="project" value="UniProtKB-EC"/>
</dbReference>
<proteinExistence type="inferred from homology"/>
<evidence type="ECO:0000256" key="6">
    <source>
        <dbReference type="ARBA" id="ARBA00022605"/>
    </source>
</evidence>
<dbReference type="PROSITE" id="PS50991">
    <property type="entry name" value="PYR_CT"/>
    <property type="match status" value="1"/>
</dbReference>
<comment type="catalytic activity">
    <reaction evidence="1">
        <text>3-methyl-2-oxobutanoate + acetyl-CoA + H2O = (2S)-2-isopropylmalate + CoA + H(+)</text>
        <dbReference type="Rhea" id="RHEA:21524"/>
        <dbReference type="ChEBI" id="CHEBI:1178"/>
        <dbReference type="ChEBI" id="CHEBI:11851"/>
        <dbReference type="ChEBI" id="CHEBI:15377"/>
        <dbReference type="ChEBI" id="CHEBI:15378"/>
        <dbReference type="ChEBI" id="CHEBI:57287"/>
        <dbReference type="ChEBI" id="CHEBI:57288"/>
        <dbReference type="EC" id="2.3.3.13"/>
    </reaction>
</comment>
<dbReference type="GO" id="GO:0009098">
    <property type="term" value="P:L-leucine biosynthetic process"/>
    <property type="evidence" value="ECO:0007669"/>
    <property type="project" value="UniProtKB-KW"/>
</dbReference>
<keyword evidence="7 11" id="KW-0808">Transferase</keyword>
<dbReference type="InterPro" id="IPR013785">
    <property type="entry name" value="Aldolase_TIM"/>
</dbReference>
<accession>A0A1J5QD52</accession>
<evidence type="ECO:0000256" key="4">
    <source>
        <dbReference type="ARBA" id="ARBA00012973"/>
    </source>
</evidence>
<reference evidence="11" key="1">
    <citation type="submission" date="2016-10" db="EMBL/GenBank/DDBJ databases">
        <title>Sequence of Gallionella enrichment culture.</title>
        <authorList>
            <person name="Poehlein A."/>
            <person name="Muehling M."/>
            <person name="Daniel R."/>
        </authorList>
    </citation>
    <scope>NUCLEOTIDE SEQUENCE</scope>
</reference>
<dbReference type="InterPro" id="IPR039371">
    <property type="entry name" value="LeuA_N_DRE-TIM"/>
</dbReference>
<keyword evidence="8" id="KW-0479">Metal-binding</keyword>
<dbReference type="PANTHER" id="PTHR46911:SF1">
    <property type="entry name" value="2-ISOPROPYLMALATE SYNTHASE"/>
    <property type="match status" value="1"/>
</dbReference>